<feature type="chain" id="PRO_5004536691" evidence="1">
    <location>
        <begin position="20"/>
        <end position="234"/>
    </location>
</feature>
<dbReference type="EMBL" id="AK440687">
    <property type="protein sequence ID" value="BAN64481.1"/>
    <property type="molecule type" value="mRNA"/>
</dbReference>
<name>S6B632_BABBO</name>
<dbReference type="AlphaFoldDB" id="S6B632"/>
<feature type="signal peptide" evidence="1">
    <location>
        <begin position="1"/>
        <end position="19"/>
    </location>
</feature>
<evidence type="ECO:0000313" key="2">
    <source>
        <dbReference type="EMBL" id="BAN64481.1"/>
    </source>
</evidence>
<evidence type="ECO:0000256" key="1">
    <source>
        <dbReference type="SAM" id="SignalP"/>
    </source>
</evidence>
<protein>
    <submittedName>
        <fullName evidence="2">Uncharacterized protein</fullName>
    </submittedName>
</protein>
<sequence>MANVLKLVVLAALSTGAMCYRQKSPEVATEANANVQAHGNTETIHFGSYQPTEHQLEVAKRTIANEETRETMKKLVDILRQSTPDSQTQETIDDYTNEFENKPVADAAFSTGEKEEENVPTTEQHEIHQHSHNEHQHANEALDVVKQMCDLLLRSPEYMNLCKNTAVQDIILKHPNVLDEAYDVKIVGQHKEPTNGDVVSDYKDNHNIDQSMRYVIGKICVGPLPAACQKISQS</sequence>
<gene>
    <name evidence="2" type="primary">BBOV_IV003120</name>
</gene>
<accession>S6B632</accession>
<proteinExistence type="evidence at transcript level"/>
<keyword evidence="1" id="KW-0732">Signal</keyword>
<organism evidence="2">
    <name type="scientific">Babesia bovis</name>
    <dbReference type="NCBI Taxonomy" id="5865"/>
    <lineage>
        <taxon>Eukaryota</taxon>
        <taxon>Sar</taxon>
        <taxon>Alveolata</taxon>
        <taxon>Apicomplexa</taxon>
        <taxon>Aconoidasida</taxon>
        <taxon>Piroplasmida</taxon>
        <taxon>Babesiidae</taxon>
        <taxon>Babesia</taxon>
    </lineage>
</organism>
<dbReference type="VEuPathDB" id="PiroplasmaDB:BBOV_IV003120"/>
<reference evidence="2" key="1">
    <citation type="journal article" date="2014" name="BMC Genomics">
        <title>The Babesia bovis gene and promoter model: an update from full-length EST analysis.</title>
        <authorList>
            <person name="Yamagishi J."/>
            <person name="Wakaguri H."/>
            <person name="Yokoyama N."/>
            <person name="Yamashita R."/>
            <person name="Suzuki Y."/>
            <person name="Xuan X."/>
            <person name="Igarashi I."/>
        </authorList>
    </citation>
    <scope>NUCLEOTIDE SEQUENCE</scope>
    <source>
        <strain evidence="2">Texas</strain>
    </source>
</reference>